<protein>
    <recommendedName>
        <fullName evidence="4">Cystatin domain-containing protein</fullName>
    </recommendedName>
</protein>
<sequence length="171" mass="18939">MSGSASFEQLSFMVPDPDSDSDDGSRITEEEKRLYAAAVEASDGFDVPNLPGVIACCAIKPSGFNRKHVNPFCVAGMKHYNQDKKTNYEFVRLIKANFRMARGILFYLTFEGRTPENNTKIFEAQVLAWIPGEDSDVTEVYFCREKAPLTKTGYAEGSSGTSTDENAILPE</sequence>
<accession>A0ABR2E679</accession>
<feature type="region of interest" description="Disordered" evidence="1">
    <location>
        <begin position="1"/>
        <end position="26"/>
    </location>
</feature>
<gene>
    <name evidence="2" type="ORF">V6N12_041286</name>
</gene>
<dbReference type="InterPro" id="IPR006525">
    <property type="entry name" value="Cystatin-related_pln"/>
</dbReference>
<reference evidence="2 3" key="1">
    <citation type="journal article" date="2024" name="G3 (Bethesda)">
        <title>Genome assembly of Hibiscus sabdariffa L. provides insights into metabolisms of medicinal natural products.</title>
        <authorList>
            <person name="Kim T."/>
        </authorList>
    </citation>
    <scope>NUCLEOTIDE SEQUENCE [LARGE SCALE GENOMIC DNA]</scope>
    <source>
        <strain evidence="2">TK-2024</strain>
        <tissue evidence="2">Old leaves</tissue>
    </source>
</reference>
<dbReference type="InterPro" id="IPR046350">
    <property type="entry name" value="Cystatin_sf"/>
</dbReference>
<keyword evidence="3" id="KW-1185">Reference proteome</keyword>
<dbReference type="SUPFAM" id="SSF54403">
    <property type="entry name" value="Cystatin/monellin"/>
    <property type="match status" value="1"/>
</dbReference>
<evidence type="ECO:0000313" key="3">
    <source>
        <dbReference type="Proteomes" id="UP001472677"/>
    </source>
</evidence>
<proteinExistence type="predicted"/>
<dbReference type="PANTHER" id="PTHR31260:SF69">
    <property type="entry name" value="CYSTATIN_MONELLIN SUPERFAMILY PROTEIN"/>
    <property type="match status" value="1"/>
</dbReference>
<comment type="caution">
    <text evidence="2">The sequence shown here is derived from an EMBL/GenBank/DDBJ whole genome shotgun (WGS) entry which is preliminary data.</text>
</comment>
<dbReference type="NCBIfam" id="TIGR01638">
    <property type="entry name" value="Atha_cystat_rel"/>
    <property type="match status" value="1"/>
</dbReference>
<organism evidence="2 3">
    <name type="scientific">Hibiscus sabdariffa</name>
    <name type="common">roselle</name>
    <dbReference type="NCBI Taxonomy" id="183260"/>
    <lineage>
        <taxon>Eukaryota</taxon>
        <taxon>Viridiplantae</taxon>
        <taxon>Streptophyta</taxon>
        <taxon>Embryophyta</taxon>
        <taxon>Tracheophyta</taxon>
        <taxon>Spermatophyta</taxon>
        <taxon>Magnoliopsida</taxon>
        <taxon>eudicotyledons</taxon>
        <taxon>Gunneridae</taxon>
        <taxon>Pentapetalae</taxon>
        <taxon>rosids</taxon>
        <taxon>malvids</taxon>
        <taxon>Malvales</taxon>
        <taxon>Malvaceae</taxon>
        <taxon>Malvoideae</taxon>
        <taxon>Hibiscus</taxon>
    </lineage>
</organism>
<dbReference type="InterPro" id="IPR006462">
    <property type="entry name" value="MS5"/>
</dbReference>
<evidence type="ECO:0008006" key="4">
    <source>
        <dbReference type="Google" id="ProtNLM"/>
    </source>
</evidence>
<dbReference type="Proteomes" id="UP001472677">
    <property type="component" value="Unassembled WGS sequence"/>
</dbReference>
<evidence type="ECO:0000313" key="2">
    <source>
        <dbReference type="EMBL" id="KAK8552707.1"/>
    </source>
</evidence>
<name>A0ABR2E679_9ROSI</name>
<dbReference type="EMBL" id="JBBPBM010000020">
    <property type="protein sequence ID" value="KAK8552707.1"/>
    <property type="molecule type" value="Genomic_DNA"/>
</dbReference>
<dbReference type="Gene3D" id="3.10.450.10">
    <property type="match status" value="1"/>
</dbReference>
<dbReference type="PANTHER" id="PTHR31260">
    <property type="entry name" value="CYSTATIN/MONELLIN SUPERFAMILY PROTEIN"/>
    <property type="match status" value="1"/>
</dbReference>
<evidence type="ECO:0000256" key="1">
    <source>
        <dbReference type="SAM" id="MobiDB-lite"/>
    </source>
</evidence>